<accession>A0A835Z0F0</accession>
<name>A0A835Z0F0_9STRA</name>
<evidence type="ECO:0000313" key="9">
    <source>
        <dbReference type="Proteomes" id="UP000664859"/>
    </source>
</evidence>
<feature type="transmembrane region" description="Helical" evidence="6">
    <location>
        <begin position="158"/>
        <end position="175"/>
    </location>
</feature>
<keyword evidence="5 6" id="KW-0472">Membrane</keyword>
<evidence type="ECO:0000256" key="3">
    <source>
        <dbReference type="ARBA" id="ARBA00022692"/>
    </source>
</evidence>
<proteinExistence type="predicted"/>
<keyword evidence="2" id="KW-1003">Cell membrane</keyword>
<dbReference type="SUPFAM" id="SSF103481">
    <property type="entry name" value="Multidrug resistance efflux transporter EmrE"/>
    <property type="match status" value="1"/>
</dbReference>
<dbReference type="InterPro" id="IPR000620">
    <property type="entry name" value="EamA_dom"/>
</dbReference>
<evidence type="ECO:0000256" key="6">
    <source>
        <dbReference type="SAM" id="Phobius"/>
    </source>
</evidence>
<dbReference type="Proteomes" id="UP000664859">
    <property type="component" value="Unassembled WGS sequence"/>
</dbReference>
<sequence length="341" mass="35831">MLDIQKEALAELDEDEEHMSIVKLSELTHSGEAVDAVAPAKDEDGNYWAYRGLLALVAVLWGTNFGTVKFVQNADISASVAALSRFGIAAVAMSPFLFKGDKAVFKAGFECGLWIALGYITQAIGLQSTDANKSAFICSLTVVIVPLINWLRGKGIQWNNGIAALLALLGTGVLELGDSSVPTMGDLWSLGQAFGFGIAFTRIEHYMEKFPGQALSLAASQLLAVATVSLGWAVVDSGGVLPDLSFFGTPSIALALGYTGLITTALAVYLETIALQRVSAAEMSVIFATEPLWATGFASVLLGETLGPQAAIGAVFILAACLTAQGPKVLELIQARKLKGE</sequence>
<dbReference type="Pfam" id="PF00892">
    <property type="entry name" value="EamA"/>
    <property type="match status" value="2"/>
</dbReference>
<feature type="transmembrane region" description="Helical" evidence="6">
    <location>
        <begin position="215"/>
        <end position="235"/>
    </location>
</feature>
<protein>
    <recommendedName>
        <fullName evidence="7">EamA domain-containing protein</fullName>
    </recommendedName>
</protein>
<feature type="transmembrane region" description="Helical" evidence="6">
    <location>
        <begin position="134"/>
        <end position="151"/>
    </location>
</feature>
<feature type="transmembrane region" description="Helical" evidence="6">
    <location>
        <begin position="187"/>
        <end position="203"/>
    </location>
</feature>
<dbReference type="InterPro" id="IPR051258">
    <property type="entry name" value="Diverse_Substrate_Transporter"/>
</dbReference>
<dbReference type="AlphaFoldDB" id="A0A835Z0F0"/>
<dbReference type="GO" id="GO:0005886">
    <property type="term" value="C:plasma membrane"/>
    <property type="evidence" value="ECO:0007669"/>
    <property type="project" value="UniProtKB-SubCell"/>
</dbReference>
<evidence type="ECO:0000313" key="8">
    <source>
        <dbReference type="EMBL" id="KAG5184755.1"/>
    </source>
</evidence>
<organism evidence="8 9">
    <name type="scientific">Tribonema minus</name>
    <dbReference type="NCBI Taxonomy" id="303371"/>
    <lineage>
        <taxon>Eukaryota</taxon>
        <taxon>Sar</taxon>
        <taxon>Stramenopiles</taxon>
        <taxon>Ochrophyta</taxon>
        <taxon>PX clade</taxon>
        <taxon>Xanthophyceae</taxon>
        <taxon>Tribonematales</taxon>
        <taxon>Tribonemataceae</taxon>
        <taxon>Tribonema</taxon>
    </lineage>
</organism>
<dbReference type="OrthoDB" id="2017960at2759"/>
<keyword evidence="9" id="KW-1185">Reference proteome</keyword>
<evidence type="ECO:0000256" key="4">
    <source>
        <dbReference type="ARBA" id="ARBA00022989"/>
    </source>
</evidence>
<dbReference type="PANTHER" id="PTHR42920:SF5">
    <property type="entry name" value="EAMA DOMAIN-CONTAINING PROTEIN"/>
    <property type="match status" value="1"/>
</dbReference>
<comment type="subcellular location">
    <subcellularLocation>
        <location evidence="1">Cell membrane</location>
        <topology evidence="1">Multi-pass membrane protein</topology>
    </subcellularLocation>
</comment>
<evidence type="ECO:0000256" key="2">
    <source>
        <dbReference type="ARBA" id="ARBA00022475"/>
    </source>
</evidence>
<feature type="domain" description="EamA" evidence="7">
    <location>
        <begin position="184"/>
        <end position="322"/>
    </location>
</feature>
<feature type="transmembrane region" description="Helical" evidence="6">
    <location>
        <begin position="247"/>
        <end position="270"/>
    </location>
</feature>
<keyword evidence="3 6" id="KW-0812">Transmembrane</keyword>
<feature type="transmembrane region" description="Helical" evidence="6">
    <location>
        <begin position="80"/>
        <end position="98"/>
    </location>
</feature>
<gene>
    <name evidence="8" type="ORF">JKP88DRAFT_208194</name>
</gene>
<dbReference type="InterPro" id="IPR037185">
    <property type="entry name" value="EmrE-like"/>
</dbReference>
<comment type="caution">
    <text evidence="8">The sequence shown here is derived from an EMBL/GenBank/DDBJ whole genome shotgun (WGS) entry which is preliminary data.</text>
</comment>
<evidence type="ECO:0000256" key="1">
    <source>
        <dbReference type="ARBA" id="ARBA00004651"/>
    </source>
</evidence>
<feature type="domain" description="EamA" evidence="7">
    <location>
        <begin position="53"/>
        <end position="172"/>
    </location>
</feature>
<dbReference type="EMBL" id="JAFCMP010000153">
    <property type="protein sequence ID" value="KAG5184755.1"/>
    <property type="molecule type" value="Genomic_DNA"/>
</dbReference>
<keyword evidence="4 6" id="KW-1133">Transmembrane helix</keyword>
<evidence type="ECO:0000259" key="7">
    <source>
        <dbReference type="Pfam" id="PF00892"/>
    </source>
</evidence>
<feature type="transmembrane region" description="Helical" evidence="6">
    <location>
        <begin position="48"/>
        <end position="68"/>
    </location>
</feature>
<dbReference type="PANTHER" id="PTHR42920">
    <property type="entry name" value="OS03G0707200 PROTEIN-RELATED"/>
    <property type="match status" value="1"/>
</dbReference>
<reference evidence="8" key="1">
    <citation type="submission" date="2021-02" db="EMBL/GenBank/DDBJ databases">
        <title>First Annotated Genome of the Yellow-green Alga Tribonema minus.</title>
        <authorList>
            <person name="Mahan K.M."/>
        </authorList>
    </citation>
    <scope>NUCLEOTIDE SEQUENCE</scope>
    <source>
        <strain evidence="8">UTEX B ZZ1240</strain>
    </source>
</reference>
<evidence type="ECO:0000256" key="5">
    <source>
        <dbReference type="ARBA" id="ARBA00023136"/>
    </source>
</evidence>